<accession>A0ABQ3L052</accession>
<evidence type="ECO:0000313" key="2">
    <source>
        <dbReference type="EMBL" id="GHG73289.1"/>
    </source>
</evidence>
<evidence type="ECO:0000259" key="1">
    <source>
        <dbReference type="Pfam" id="PF10881"/>
    </source>
</evidence>
<keyword evidence="3" id="KW-1185">Reference proteome</keyword>
<proteinExistence type="predicted"/>
<dbReference type="InterPro" id="IPR024402">
    <property type="entry name" value="DUF2726"/>
</dbReference>
<protein>
    <recommendedName>
        <fullName evidence="1">DUF2726 domain-containing protein</fullName>
    </recommendedName>
</protein>
<name>A0ABQ3L052_9ALTE</name>
<sequence>MEFIMLLLVLLVVVIALVASRFIDNSNPFQVQRKASLFSPVERSFLGLLEKAVQNEYRIINRVKLADVLDVRDSVSEKNRRSTLLKLNAKYLDYVLCDPESMKVVAIVDLVNTHNKEGHKAVPDWFVSGALETAGLPYLRIGIKAGYTVAELQTALATKLGKPAPKVEPMYKGLVKKGPTRPIRSLKPAIAANTPIPGKMMVPALSQSQIKAQSTALIQVS</sequence>
<dbReference type="RefSeq" id="WP_189433454.1">
    <property type="nucleotide sequence ID" value="NZ_BNAO01000007.1"/>
</dbReference>
<evidence type="ECO:0000313" key="3">
    <source>
        <dbReference type="Proteomes" id="UP000659697"/>
    </source>
</evidence>
<organism evidence="2 3">
    <name type="scientific">Alishewanella longhuensis</name>
    <dbReference type="NCBI Taxonomy" id="1091037"/>
    <lineage>
        <taxon>Bacteria</taxon>
        <taxon>Pseudomonadati</taxon>
        <taxon>Pseudomonadota</taxon>
        <taxon>Gammaproteobacteria</taxon>
        <taxon>Alteromonadales</taxon>
        <taxon>Alteromonadaceae</taxon>
        <taxon>Alishewanella</taxon>
    </lineage>
</organism>
<dbReference type="EMBL" id="BNAO01000007">
    <property type="protein sequence ID" value="GHG73289.1"/>
    <property type="molecule type" value="Genomic_DNA"/>
</dbReference>
<feature type="domain" description="DUF2726" evidence="1">
    <location>
        <begin position="35"/>
        <end position="158"/>
    </location>
</feature>
<dbReference type="Proteomes" id="UP000659697">
    <property type="component" value="Unassembled WGS sequence"/>
</dbReference>
<dbReference type="Pfam" id="PF10881">
    <property type="entry name" value="DUF2726"/>
    <property type="match status" value="1"/>
</dbReference>
<gene>
    <name evidence="2" type="ORF">GCM10010919_25970</name>
</gene>
<reference evidence="3" key="1">
    <citation type="journal article" date="2019" name="Int. J. Syst. Evol. Microbiol.">
        <title>The Global Catalogue of Microorganisms (GCM) 10K type strain sequencing project: providing services to taxonomists for standard genome sequencing and annotation.</title>
        <authorList>
            <consortium name="The Broad Institute Genomics Platform"/>
            <consortium name="The Broad Institute Genome Sequencing Center for Infectious Disease"/>
            <person name="Wu L."/>
            <person name="Ma J."/>
        </authorList>
    </citation>
    <scope>NUCLEOTIDE SEQUENCE [LARGE SCALE GENOMIC DNA]</scope>
    <source>
        <strain evidence="3">CGMCC 1.7003</strain>
    </source>
</reference>
<comment type="caution">
    <text evidence="2">The sequence shown here is derived from an EMBL/GenBank/DDBJ whole genome shotgun (WGS) entry which is preliminary data.</text>
</comment>